<protein>
    <recommendedName>
        <fullName evidence="8">FAD/NAD(P)-binding domain-containing protein</fullName>
    </recommendedName>
</protein>
<dbReference type="InterPro" id="IPR051209">
    <property type="entry name" value="FAD-bind_Monooxygenase_sf"/>
</dbReference>
<evidence type="ECO:0000256" key="1">
    <source>
        <dbReference type="ARBA" id="ARBA00010139"/>
    </source>
</evidence>
<dbReference type="Gene3D" id="3.50.50.60">
    <property type="entry name" value="FAD/NAD(P)-binding domain"/>
    <property type="match status" value="2"/>
</dbReference>
<dbReference type="GO" id="GO:0004499">
    <property type="term" value="F:N,N-dimethylaniline monooxygenase activity"/>
    <property type="evidence" value="ECO:0007669"/>
    <property type="project" value="InterPro"/>
</dbReference>
<dbReference type="PANTHER" id="PTHR42877">
    <property type="entry name" value="L-ORNITHINE N(5)-MONOOXYGENASE-RELATED"/>
    <property type="match status" value="1"/>
</dbReference>
<dbReference type="PANTHER" id="PTHR42877:SF7">
    <property type="entry name" value="FLAVIN-BINDING MONOOXYGENASE-RELATED"/>
    <property type="match status" value="1"/>
</dbReference>
<evidence type="ECO:0000256" key="5">
    <source>
        <dbReference type="SAM" id="MobiDB-lite"/>
    </source>
</evidence>
<evidence type="ECO:0000256" key="2">
    <source>
        <dbReference type="ARBA" id="ARBA00022630"/>
    </source>
</evidence>
<dbReference type="OMA" id="RHMRFNT"/>
<reference evidence="6 7" key="2">
    <citation type="journal article" date="2014" name="J. Gen. Appl. Microbiol.">
        <title>The early diverging ascomycetous budding yeast Saitoella complicata has three histone deacetylases belonging to the Clr6, Hos2, and Rpd3 lineages.</title>
        <authorList>
            <person name="Nishida H."/>
            <person name="Matsumoto T."/>
            <person name="Kondo S."/>
            <person name="Hamamoto M."/>
            <person name="Yoshikawa H."/>
        </authorList>
    </citation>
    <scope>NUCLEOTIDE SEQUENCE [LARGE SCALE GENOMIC DNA]</scope>
    <source>
        <strain evidence="6 7">NRRL Y-17804</strain>
    </source>
</reference>
<sequence>MFGALDGYEFEPLNYPIRVHTTSFANCRSCMPSTLVPAQNRNPAHHGRQYNLILRATCLVDARLGRDESGDVHLSCRRQLLPNLSSRDKRLIDNRTSFAIPPTLYMALSADPSSNMNNMNPPQSRQPPSNPLLRPTSIDAPPAPLRIICIGAGISGIITAIRFPQHLSNISLTLLEKNSDVGGTWHENRYAGCQCDIPAHSYQMTFEPNVGWSKFYAPAQEIGEYYRRMARKYGVYKYCRFNTIVTSAVWNSEKSKWVVGTENLQSGEKTEEECDILIGATGSLNNWKWPTIPGLDSFAGKLLHSALWDESYDFSHKRIAVIGSGSSAIQIVPALSSLPGVELSTFVRGKTWISLPFAGDEAVRRNPTGQNYEFMEEEREKFIRDPEYYHAFRKDLERELNLAHAVTFSNSAMQMEARALFKKHMRNKLAAKPEIADKLLPEFAVACRRLTPGPGYLEALASPSVSFVTDEIEKITSHGILTTDGVERTFDVLICATGFDTSFKPRFPFIGSDTQNLQDRWSEPENHANAYLSVAIDNIPNYWSYLGPNSAVGSGSLTIVLERQGDYIIECIKKMQRERVSSMVVKPSAAAGWSAFVDEYFRTTVYGEKCRTWYKAGREEGRVVALWPGSCLHAVKSLEHPRWEDYDYEYRPVEGRDVPHKWADWLGDGWTHAERLEGDTAWYLDSINYPPVDPVWMESEEAKREMKERHRILGGGNGGDEEEHDEIKLNGFGVPHVEHFEKGKGPVRHGEWVKVEA</sequence>
<dbReference type="EMBL" id="BACD03000007">
    <property type="protein sequence ID" value="GAO47025.1"/>
    <property type="molecule type" value="Genomic_DNA"/>
</dbReference>
<name>A0A0E9NC91_SAICN</name>
<dbReference type="Proteomes" id="UP000033140">
    <property type="component" value="Unassembled WGS sequence"/>
</dbReference>
<dbReference type="InterPro" id="IPR036188">
    <property type="entry name" value="FAD/NAD-bd_sf"/>
</dbReference>
<dbReference type="InterPro" id="IPR020946">
    <property type="entry name" value="Flavin_mOase-like"/>
</dbReference>
<evidence type="ECO:0000313" key="6">
    <source>
        <dbReference type="EMBL" id="GAO47025.1"/>
    </source>
</evidence>
<dbReference type="AlphaFoldDB" id="A0A0E9NC91"/>
<keyword evidence="3" id="KW-0274">FAD</keyword>
<comment type="similarity">
    <text evidence="1">Belongs to the FAD-binding monooxygenase family.</text>
</comment>
<feature type="compositionally biased region" description="Low complexity" evidence="5">
    <location>
        <begin position="112"/>
        <end position="123"/>
    </location>
</feature>
<gene>
    <name evidence="6" type="ORF">G7K_1239-t1</name>
</gene>
<evidence type="ECO:0008006" key="8">
    <source>
        <dbReference type="Google" id="ProtNLM"/>
    </source>
</evidence>
<keyword evidence="7" id="KW-1185">Reference proteome</keyword>
<keyword evidence="2" id="KW-0285">Flavoprotein</keyword>
<accession>A0A0E9NC91</accession>
<dbReference type="SUPFAM" id="SSF51905">
    <property type="entry name" value="FAD/NAD(P)-binding domain"/>
    <property type="match status" value="3"/>
</dbReference>
<feature type="region of interest" description="Disordered" evidence="5">
    <location>
        <begin position="110"/>
        <end position="136"/>
    </location>
</feature>
<comment type="caution">
    <text evidence="6">The sequence shown here is derived from an EMBL/GenBank/DDBJ whole genome shotgun (WGS) entry which is preliminary data.</text>
</comment>
<keyword evidence="4" id="KW-0560">Oxidoreductase</keyword>
<organism evidence="6 7">
    <name type="scientific">Saitoella complicata (strain BCRC 22490 / CBS 7301 / JCM 7358 / NBRC 10748 / NRRL Y-17804)</name>
    <dbReference type="NCBI Taxonomy" id="698492"/>
    <lineage>
        <taxon>Eukaryota</taxon>
        <taxon>Fungi</taxon>
        <taxon>Dikarya</taxon>
        <taxon>Ascomycota</taxon>
        <taxon>Taphrinomycotina</taxon>
        <taxon>Taphrinomycotina incertae sedis</taxon>
        <taxon>Saitoella</taxon>
    </lineage>
</organism>
<evidence type="ECO:0000256" key="3">
    <source>
        <dbReference type="ARBA" id="ARBA00022827"/>
    </source>
</evidence>
<dbReference type="GO" id="GO:0050660">
    <property type="term" value="F:flavin adenine dinucleotide binding"/>
    <property type="evidence" value="ECO:0007669"/>
    <property type="project" value="InterPro"/>
</dbReference>
<reference evidence="6 7" key="3">
    <citation type="journal article" date="2015" name="Genome Announc.">
        <title>Draft Genome Sequence of the Archiascomycetous Yeast Saitoella complicata.</title>
        <authorList>
            <person name="Yamauchi K."/>
            <person name="Kondo S."/>
            <person name="Hamamoto M."/>
            <person name="Takahashi Y."/>
            <person name="Ogura Y."/>
            <person name="Hayashi T."/>
            <person name="Nishida H."/>
        </authorList>
    </citation>
    <scope>NUCLEOTIDE SEQUENCE [LARGE SCALE GENOMIC DNA]</scope>
    <source>
        <strain evidence="6 7">NRRL Y-17804</strain>
    </source>
</reference>
<reference evidence="6 7" key="1">
    <citation type="journal article" date="2011" name="J. Gen. Appl. Microbiol.">
        <title>Draft genome sequencing of the enigmatic yeast Saitoella complicata.</title>
        <authorList>
            <person name="Nishida H."/>
            <person name="Hamamoto M."/>
            <person name="Sugiyama J."/>
        </authorList>
    </citation>
    <scope>NUCLEOTIDE SEQUENCE [LARGE SCALE GENOMIC DNA]</scope>
    <source>
        <strain evidence="6 7">NRRL Y-17804</strain>
    </source>
</reference>
<evidence type="ECO:0000256" key="4">
    <source>
        <dbReference type="ARBA" id="ARBA00023002"/>
    </source>
</evidence>
<proteinExistence type="inferred from homology"/>
<dbReference type="Pfam" id="PF00743">
    <property type="entry name" value="FMO-like"/>
    <property type="match status" value="1"/>
</dbReference>
<dbReference type="STRING" id="698492.A0A0E9NC91"/>
<evidence type="ECO:0000313" key="7">
    <source>
        <dbReference type="Proteomes" id="UP000033140"/>
    </source>
</evidence>
<dbReference type="GO" id="GO:0050661">
    <property type="term" value="F:NADP binding"/>
    <property type="evidence" value="ECO:0007669"/>
    <property type="project" value="InterPro"/>
</dbReference>